<keyword evidence="1" id="KW-1133">Transmembrane helix</keyword>
<evidence type="ECO:0000313" key="3">
    <source>
        <dbReference type="EMBL" id="MEN2789971.1"/>
    </source>
</evidence>
<sequence length="314" mass="34018">MHGLVPGRWLASAALLSLTALIALMAWEHLKVDPFARSTLLLGTVTGLLAATSYALRNPATRAQRIARDASEYFGLFTLISLMGAIATYPLSAGTHGFVDPSLERIDAVLRFNWIVWYDLVAAHRSLQLLGTAAYQSIFVSPAILLGYFAWTGHRAAARGFIAAFWVAAILSLLLFPFLPAEGPLAFLWHGPIPYMPESALWEMSLIPELRHHAMSHVDLGALRGLVSAPSFHTASAILYIAAAWPFRRLRWPLLVLNVAMLLSTPVEGTHYLADMIAGALVAIAALGIIAEVRYRLATRAPAELAMASVVTGS</sequence>
<evidence type="ECO:0000313" key="4">
    <source>
        <dbReference type="Proteomes" id="UP001419910"/>
    </source>
</evidence>
<dbReference type="Pfam" id="PF14378">
    <property type="entry name" value="PAP2_3"/>
    <property type="match status" value="1"/>
</dbReference>
<comment type="caution">
    <text evidence="3">The sequence shown here is derived from an EMBL/GenBank/DDBJ whole genome shotgun (WGS) entry which is preliminary data.</text>
</comment>
<dbReference type="InterPro" id="IPR026841">
    <property type="entry name" value="Aur1/Ipt1"/>
</dbReference>
<feature type="transmembrane region" description="Helical" evidence="1">
    <location>
        <begin position="222"/>
        <end position="243"/>
    </location>
</feature>
<feature type="transmembrane region" description="Helical" evidence="1">
    <location>
        <begin position="73"/>
        <end position="92"/>
    </location>
</feature>
<dbReference type="RefSeq" id="WP_343891243.1">
    <property type="nucleotide sequence ID" value="NZ_BAAAEH010000040.1"/>
</dbReference>
<dbReference type="Proteomes" id="UP001419910">
    <property type="component" value="Unassembled WGS sequence"/>
</dbReference>
<feature type="transmembrane region" description="Helical" evidence="1">
    <location>
        <begin position="273"/>
        <end position="291"/>
    </location>
</feature>
<proteinExistence type="predicted"/>
<accession>A0ABU9Y2D6</accession>
<organism evidence="3 4">
    <name type="scientific">Sphingomonas oligophenolica</name>
    <dbReference type="NCBI Taxonomy" id="301154"/>
    <lineage>
        <taxon>Bacteria</taxon>
        <taxon>Pseudomonadati</taxon>
        <taxon>Pseudomonadota</taxon>
        <taxon>Alphaproteobacteria</taxon>
        <taxon>Sphingomonadales</taxon>
        <taxon>Sphingomonadaceae</taxon>
        <taxon>Sphingomonas</taxon>
    </lineage>
</organism>
<feature type="transmembrane region" description="Helical" evidence="1">
    <location>
        <begin position="133"/>
        <end position="151"/>
    </location>
</feature>
<name>A0ABU9Y2D6_9SPHN</name>
<evidence type="ECO:0000256" key="1">
    <source>
        <dbReference type="SAM" id="Phobius"/>
    </source>
</evidence>
<keyword evidence="4" id="KW-1185">Reference proteome</keyword>
<gene>
    <name evidence="3" type="ORF">ABC974_10065</name>
</gene>
<protein>
    <submittedName>
        <fullName evidence="3">Phosphatase PAP2 family protein</fullName>
    </submittedName>
</protein>
<feature type="transmembrane region" description="Helical" evidence="1">
    <location>
        <begin position="35"/>
        <end position="52"/>
    </location>
</feature>
<feature type="transmembrane region" description="Helical" evidence="1">
    <location>
        <begin position="158"/>
        <end position="179"/>
    </location>
</feature>
<feature type="transmembrane region" description="Helical" evidence="1">
    <location>
        <begin position="250"/>
        <end position="267"/>
    </location>
</feature>
<evidence type="ECO:0000259" key="2">
    <source>
        <dbReference type="Pfam" id="PF14378"/>
    </source>
</evidence>
<feature type="domain" description="Inositolphosphotransferase Aur1/Ipt1" evidence="2">
    <location>
        <begin position="103"/>
        <end position="288"/>
    </location>
</feature>
<keyword evidence="1" id="KW-0472">Membrane</keyword>
<dbReference type="EMBL" id="JBDIME010000006">
    <property type="protein sequence ID" value="MEN2789971.1"/>
    <property type="molecule type" value="Genomic_DNA"/>
</dbReference>
<keyword evidence="1" id="KW-0812">Transmembrane</keyword>
<reference evidence="3 4" key="1">
    <citation type="submission" date="2024-05" db="EMBL/GenBank/DDBJ databases">
        <authorList>
            <person name="Liu Q."/>
            <person name="Xin Y.-H."/>
        </authorList>
    </citation>
    <scope>NUCLEOTIDE SEQUENCE [LARGE SCALE GENOMIC DNA]</scope>
    <source>
        <strain evidence="3 4">CGMCC 1.10181</strain>
    </source>
</reference>